<feature type="domain" description="Anthranilate synthase component I N-terminal" evidence="10">
    <location>
        <begin position="31"/>
        <end position="195"/>
    </location>
</feature>
<evidence type="ECO:0000256" key="5">
    <source>
        <dbReference type="ARBA" id="ARBA00022842"/>
    </source>
</evidence>
<dbReference type="GO" id="GO:0004049">
    <property type="term" value="F:anthranilate synthase activity"/>
    <property type="evidence" value="ECO:0007669"/>
    <property type="project" value="UniProtKB-EC"/>
</dbReference>
<feature type="domain" description="Chorismate-utilising enzyme C-terminal" evidence="9">
    <location>
        <begin position="247"/>
        <end position="504"/>
    </location>
</feature>
<evidence type="ECO:0000256" key="2">
    <source>
        <dbReference type="ARBA" id="ARBA00011575"/>
    </source>
</evidence>
<dbReference type="GO" id="GO:0046872">
    <property type="term" value="F:metal ion binding"/>
    <property type="evidence" value="ECO:0007669"/>
    <property type="project" value="UniProtKB-KW"/>
</dbReference>
<dbReference type="PANTHER" id="PTHR11236">
    <property type="entry name" value="AMINOBENZOATE/ANTHRANILATE SYNTHASE"/>
    <property type="match status" value="1"/>
</dbReference>
<evidence type="ECO:0000256" key="6">
    <source>
        <dbReference type="ARBA" id="ARBA00023239"/>
    </source>
</evidence>
<keyword evidence="5" id="KW-0460">Magnesium</keyword>
<dbReference type="OrthoDB" id="9803598at2"/>
<comment type="subunit">
    <text evidence="2">Heterotetramer consisting of two non-identical subunits: a beta subunit (TrpG) and a large alpha subunit (TrpE).</text>
</comment>
<comment type="cofactor">
    <cofactor evidence="1">
        <name>Mg(2+)</name>
        <dbReference type="ChEBI" id="CHEBI:18420"/>
    </cofactor>
</comment>
<dbReference type="Pfam" id="PF04715">
    <property type="entry name" value="Anth_synt_I_N"/>
    <property type="match status" value="1"/>
</dbReference>
<evidence type="ECO:0000256" key="7">
    <source>
        <dbReference type="ARBA" id="ARBA00025634"/>
    </source>
</evidence>
<dbReference type="GO" id="GO:0000162">
    <property type="term" value="P:L-tryptophan biosynthetic process"/>
    <property type="evidence" value="ECO:0007669"/>
    <property type="project" value="TreeGrafter"/>
</dbReference>
<accession>A0A377J587</accession>
<evidence type="ECO:0000313" key="11">
    <source>
        <dbReference type="EMBL" id="STO96963.1"/>
    </source>
</evidence>
<reference evidence="11 12" key="1">
    <citation type="submission" date="2018-06" db="EMBL/GenBank/DDBJ databases">
        <authorList>
            <consortium name="Pathogen Informatics"/>
            <person name="Doyle S."/>
        </authorList>
    </citation>
    <scope>NUCLEOTIDE SEQUENCE [LARGE SCALE GENOMIC DNA]</scope>
    <source>
        <strain evidence="11 12">NCTC12410</strain>
    </source>
</reference>
<dbReference type="Pfam" id="PF00425">
    <property type="entry name" value="Chorismate_bind"/>
    <property type="match status" value="1"/>
</dbReference>
<evidence type="ECO:0000259" key="9">
    <source>
        <dbReference type="Pfam" id="PF00425"/>
    </source>
</evidence>
<dbReference type="AlphaFoldDB" id="A0A377J587"/>
<dbReference type="PANTHER" id="PTHR11236:SF48">
    <property type="entry name" value="ISOCHORISMATE SYNTHASE MENF"/>
    <property type="match status" value="1"/>
</dbReference>
<gene>
    <name evidence="11" type="primary">trpE</name>
    <name evidence="11" type="ORF">NCTC12410_00782</name>
</gene>
<evidence type="ECO:0000256" key="8">
    <source>
        <dbReference type="ARBA" id="ARBA00047683"/>
    </source>
</evidence>
<evidence type="ECO:0000256" key="1">
    <source>
        <dbReference type="ARBA" id="ARBA00001946"/>
    </source>
</evidence>
<evidence type="ECO:0000259" key="10">
    <source>
        <dbReference type="Pfam" id="PF04715"/>
    </source>
</evidence>
<dbReference type="Proteomes" id="UP000254841">
    <property type="component" value="Unassembled WGS sequence"/>
</dbReference>
<organism evidence="11 12">
    <name type="scientific">Helicobacter canis</name>
    <dbReference type="NCBI Taxonomy" id="29419"/>
    <lineage>
        <taxon>Bacteria</taxon>
        <taxon>Pseudomonadati</taxon>
        <taxon>Campylobacterota</taxon>
        <taxon>Epsilonproteobacteria</taxon>
        <taxon>Campylobacterales</taxon>
        <taxon>Helicobacteraceae</taxon>
        <taxon>Helicobacter</taxon>
    </lineage>
</organism>
<evidence type="ECO:0000313" key="12">
    <source>
        <dbReference type="Proteomes" id="UP000254841"/>
    </source>
</evidence>
<comment type="function">
    <text evidence="7">Part of a heterotetrameric complex that catalyzes the two-step biosynthesis of anthranilate, an intermediate in the biosynthesis of L-tryptophan. In the first step, the glutamine-binding beta subunit (TrpG) of anthranilate synthase (AS) provides the glutamine amidotransferase activity which generates ammonia as a substrate that, along with chorismate, is used in the second step, catalyzed by the large alpha subunit of AS (TrpE) to produce anthranilate. In the absence of TrpG, TrpE can synthesize anthranilate directly from chorismate and high concentrations of ammonia.</text>
</comment>
<evidence type="ECO:0000256" key="3">
    <source>
        <dbReference type="ARBA" id="ARBA00020653"/>
    </source>
</evidence>
<dbReference type="EMBL" id="UGHV01000001">
    <property type="protein sequence ID" value="STO96963.1"/>
    <property type="molecule type" value="Genomic_DNA"/>
</dbReference>
<dbReference type="InterPro" id="IPR006805">
    <property type="entry name" value="Anth_synth_I_N"/>
</dbReference>
<comment type="catalytic activity">
    <reaction evidence="8">
        <text>chorismate + L-glutamine = anthranilate + pyruvate + L-glutamate + H(+)</text>
        <dbReference type="Rhea" id="RHEA:21732"/>
        <dbReference type="ChEBI" id="CHEBI:15361"/>
        <dbReference type="ChEBI" id="CHEBI:15378"/>
        <dbReference type="ChEBI" id="CHEBI:16567"/>
        <dbReference type="ChEBI" id="CHEBI:29748"/>
        <dbReference type="ChEBI" id="CHEBI:29985"/>
        <dbReference type="ChEBI" id="CHEBI:58359"/>
        <dbReference type="EC" id="4.1.3.27"/>
    </reaction>
</comment>
<keyword evidence="6 11" id="KW-0456">Lyase</keyword>
<name>A0A377J587_9HELI</name>
<proteinExistence type="predicted"/>
<dbReference type="InterPro" id="IPR019999">
    <property type="entry name" value="Anth_synth_I-like"/>
</dbReference>
<keyword evidence="4" id="KW-0479">Metal-binding</keyword>
<dbReference type="Gene3D" id="3.60.120.10">
    <property type="entry name" value="Anthranilate synthase"/>
    <property type="match status" value="1"/>
</dbReference>
<protein>
    <recommendedName>
        <fullName evidence="3">Anthranilate synthase component 1</fullName>
    </recommendedName>
</protein>
<dbReference type="SUPFAM" id="SSF56322">
    <property type="entry name" value="ADC synthase"/>
    <property type="match status" value="1"/>
</dbReference>
<dbReference type="PRINTS" id="PR00095">
    <property type="entry name" value="ANTSNTHASEI"/>
</dbReference>
<sequence length="528" mass="58866">MFPTLETIPAAALLQQGYTHLPVAKELYADFITPIEALRALKAHSLESFLLESMQDPNNRGRYSFLGFEPLAQVRSCKGEITLTTTEPALLSLAQNPSTKSGDSLTFTAKPNAFLREMLRLYKSPKLRDMPPFTGGLVGYFAYEFIRYAESALDFPAPKPPLESSAWELDSSDDMHLMLFLHIVVFDHLRQKLLLITNVNLAQLESSYTQATHKLDSIAQILYRARSSRRVFAPFRLESSFSRYFTKEQFSQRVQAAKHYIKQGDIFQVVLSNPMQAKASGSLFDVYRVLRTSNPSPYMFYLSSDELEIAGASPETLVQLESGAITTYPLAGSRPRGANEQEDMQLELELLHDEKELSEHNMLVDLSRNDMGRVAQIGSVKVTHYKQIVKYSHIMHLSSSVVAKLDSRNDALDALGAILPAGTLSGAPKIRACEIIYELEDMLHSGGRGIYGGAIGYLDFTGNMDTCIAIRLVYKRGDRIFVRSGAGIVYESDENAEWQELDNKARAIIHALELASAGLDRGLDDTLA</sequence>
<dbReference type="InterPro" id="IPR005801">
    <property type="entry name" value="ADC_synthase"/>
</dbReference>
<dbReference type="InterPro" id="IPR015890">
    <property type="entry name" value="Chorismate_C"/>
</dbReference>
<evidence type="ECO:0000256" key="4">
    <source>
        <dbReference type="ARBA" id="ARBA00022723"/>
    </source>
</evidence>